<dbReference type="EMBL" id="PRFC01000131">
    <property type="protein sequence ID" value="PWV05433.1"/>
    <property type="molecule type" value="Genomic_DNA"/>
</dbReference>
<gene>
    <name evidence="1" type="ORF">C3747_131g94</name>
</gene>
<evidence type="ECO:0000313" key="1">
    <source>
        <dbReference type="EMBL" id="PWV05433.1"/>
    </source>
</evidence>
<proteinExistence type="predicted"/>
<name>A0A2V2WCE7_TRYCR</name>
<dbReference type="VEuPathDB" id="TriTrypDB:ECC02_012724"/>
<sequence>MAVLLPIARCVAAEAVCLDCFTDRRCSAAAWRTDHRAVRAPRPTPLGCGTKQPRLSFGASGTCWPQLGGVSGMLHHTGVVMAPRSGIPGDGSDAAARRRVEETRQPKWTMSSSVEDILLEGNTFSTNMRLNGLLCNYIGGRGVVEFYRNIYMRGFFY</sequence>
<reference evidence="1 2" key="1">
    <citation type="journal article" date="2018" name="Microb. Genom.">
        <title>Expanding an expanded genome: long-read sequencing of Trypanosoma cruzi.</title>
        <authorList>
            <person name="Berna L."/>
            <person name="Rodriguez M."/>
            <person name="Chiribao M.L."/>
            <person name="Parodi-Talice A."/>
            <person name="Pita S."/>
            <person name="Rijo G."/>
            <person name="Alvarez-Valin F."/>
            <person name="Robello C."/>
        </authorList>
    </citation>
    <scope>NUCLEOTIDE SEQUENCE [LARGE SCALE GENOMIC DNA]</scope>
    <source>
        <strain evidence="1 2">TCC</strain>
    </source>
</reference>
<evidence type="ECO:0000313" key="2">
    <source>
        <dbReference type="Proteomes" id="UP000246078"/>
    </source>
</evidence>
<dbReference type="VEuPathDB" id="TriTrypDB:C4B63_12g416"/>
<accession>A0A2V2WCE7</accession>
<dbReference type="VEuPathDB" id="TriTrypDB:C3747_131g94"/>
<comment type="caution">
    <text evidence="1">The sequence shown here is derived from an EMBL/GenBank/DDBJ whole genome shotgun (WGS) entry which is preliminary data.</text>
</comment>
<dbReference type="VEuPathDB" id="TriTrypDB:TcBrA4_0157850"/>
<protein>
    <submittedName>
        <fullName evidence="1">Putative retrotransposon hot spot protein (RHS)</fullName>
    </submittedName>
</protein>
<dbReference type="AlphaFoldDB" id="A0A2V2WCE7"/>
<organism evidence="1 2">
    <name type="scientific">Trypanosoma cruzi</name>
    <dbReference type="NCBI Taxonomy" id="5693"/>
    <lineage>
        <taxon>Eukaryota</taxon>
        <taxon>Discoba</taxon>
        <taxon>Euglenozoa</taxon>
        <taxon>Kinetoplastea</taxon>
        <taxon>Metakinetoplastina</taxon>
        <taxon>Trypanosomatida</taxon>
        <taxon>Trypanosomatidae</taxon>
        <taxon>Trypanosoma</taxon>
        <taxon>Schizotrypanum</taxon>
    </lineage>
</organism>
<dbReference type="Proteomes" id="UP000246078">
    <property type="component" value="Unassembled WGS sequence"/>
</dbReference>
<dbReference type="VEuPathDB" id="TriTrypDB:TcCL_ESM08482"/>